<keyword evidence="2" id="KW-0808">Transferase</keyword>
<dbReference type="RefSeq" id="WP_259261758.1">
    <property type="nucleotide sequence ID" value="NZ_JANUEK010000008.1"/>
</dbReference>
<keyword evidence="1" id="KW-1133">Transmembrane helix</keyword>
<accession>A0AAW5PKY0</accession>
<protein>
    <submittedName>
        <fullName evidence="2">Phosphoglycerol transferase</fullName>
        <ecNumber evidence="2">2.7.8.20</ecNumber>
    </submittedName>
</protein>
<dbReference type="GO" id="GO:0008960">
    <property type="term" value="F:phosphatidylglycerol-membrane-oligosaccharide glycerophosphotransferase activity"/>
    <property type="evidence" value="ECO:0007669"/>
    <property type="project" value="UniProtKB-EC"/>
</dbReference>
<feature type="transmembrane region" description="Helical" evidence="1">
    <location>
        <begin position="150"/>
        <end position="169"/>
    </location>
</feature>
<evidence type="ECO:0000313" key="2">
    <source>
        <dbReference type="EMBL" id="MCS4281224.1"/>
    </source>
</evidence>
<feature type="transmembrane region" description="Helical" evidence="1">
    <location>
        <begin position="365"/>
        <end position="392"/>
    </location>
</feature>
<feature type="transmembrane region" description="Helical" evidence="1">
    <location>
        <begin position="176"/>
        <end position="193"/>
    </location>
</feature>
<feature type="transmembrane region" description="Helical" evidence="1">
    <location>
        <begin position="333"/>
        <end position="353"/>
    </location>
</feature>
<keyword evidence="1" id="KW-0472">Membrane</keyword>
<feature type="transmembrane region" description="Helical" evidence="1">
    <location>
        <begin position="213"/>
        <end position="243"/>
    </location>
</feature>
<feature type="transmembrane region" description="Helical" evidence="1">
    <location>
        <begin position="30"/>
        <end position="50"/>
    </location>
</feature>
<feature type="transmembrane region" description="Helical" evidence="1">
    <location>
        <begin position="250"/>
        <end position="270"/>
    </location>
</feature>
<gene>
    <name evidence="2" type="ORF">M2412_003240</name>
</gene>
<dbReference type="AlphaFoldDB" id="A0AAW5PKY0"/>
<keyword evidence="1" id="KW-0812">Transmembrane</keyword>
<comment type="caution">
    <text evidence="2">The sequence shown here is derived from an EMBL/GenBank/DDBJ whole genome shotgun (WGS) entry which is preliminary data.</text>
</comment>
<evidence type="ECO:0000256" key="1">
    <source>
        <dbReference type="SAM" id="Phobius"/>
    </source>
</evidence>
<dbReference type="EMBL" id="JANUEK010000008">
    <property type="protein sequence ID" value="MCS4281224.1"/>
    <property type="molecule type" value="Genomic_DNA"/>
</dbReference>
<dbReference type="EC" id="2.7.8.20" evidence="2"/>
<reference evidence="2" key="1">
    <citation type="submission" date="2022-08" db="EMBL/GenBank/DDBJ databases">
        <title>Genomic analyses of the natural microbiome of Caenorhabditis elegans.</title>
        <authorList>
            <person name="Samuel B."/>
        </authorList>
    </citation>
    <scope>NUCLEOTIDE SEQUENCE</scope>
    <source>
        <strain evidence="2">BIGb0277</strain>
    </source>
</reference>
<proteinExistence type="predicted"/>
<name>A0AAW5PKY0_9GAMM</name>
<feature type="transmembrane region" description="Helical" evidence="1">
    <location>
        <begin position="404"/>
        <end position="423"/>
    </location>
</feature>
<dbReference type="Proteomes" id="UP001320691">
    <property type="component" value="Unassembled WGS sequence"/>
</dbReference>
<organism evidence="2 3">
    <name type="scientific">Stenotrophomonas rhizophila</name>
    <dbReference type="NCBI Taxonomy" id="216778"/>
    <lineage>
        <taxon>Bacteria</taxon>
        <taxon>Pseudomonadati</taxon>
        <taxon>Pseudomonadota</taxon>
        <taxon>Gammaproteobacteria</taxon>
        <taxon>Lysobacterales</taxon>
        <taxon>Lysobacteraceae</taxon>
        <taxon>Stenotrophomonas</taxon>
    </lineage>
</organism>
<sequence length="609" mass="65775">MNTTFKSCPVSPLTLAAPAPLARLAVDDRLLLLIGSVVAILIGSIAMSGWPAGLLPDIQMPYQYSGDALSSMWLTERAMEGWVFDNPRSGFPFGSSFLDYPGADNGSFLILKLLGWLGGSSAAAMNLFYLLGFAVNFAIAHLVIRSVSVSRPMAFTAAMVFAIAPFHFLRLGHIFYTWYFVIPLYFYVAFAVVSQARHFDFFEASNKRRAGLALLYLVMSCFGVYYTAFGMIVIGTAAGLMLLRGCLPPLRGIVAPALFFLALGSLANVLPNIVHERTHGKNAEVAARSPVESEIYATKPLQLVLPQGAHRSEKLAAIAQHYNSSTPLINENVTAALGFLGAAGLGILVLVLFARFAGVTIDERLNLLSATTIMLLAFMIVGGLGSLFANLVSPSIRGWNRASIFVSFSTILALVVVVEYGLARVRASQRRYVAGITAMALLAFGFWDQTPNACRGCDPATRAAYTMDKSFVADIERALPEGAAVYQLPYMPFPEVPPLHELQTYGLAAGFIHSTQLKWSYAGMKGREGDLYFRQLSTQPVDAQLAEIRRKGFRGVYIDTRGYPDSGAAEVAAWSAALGHGPNIEREDGKVVFFDISATPGTPAGTPAN</sequence>
<evidence type="ECO:0000313" key="3">
    <source>
        <dbReference type="Proteomes" id="UP001320691"/>
    </source>
</evidence>